<dbReference type="InterPro" id="IPR000648">
    <property type="entry name" value="Oxysterol-bd"/>
</dbReference>
<comment type="similarity">
    <text evidence="4 21">Belongs to the OSBP family.</text>
</comment>
<dbReference type="EC" id="2.7.7.19" evidence="6"/>
<evidence type="ECO:0000259" key="24">
    <source>
        <dbReference type="Pfam" id="PF04928"/>
    </source>
</evidence>
<keyword evidence="15" id="KW-0445">Lipid transport</keyword>
<proteinExistence type="inferred from homology"/>
<dbReference type="FunFam" id="3.30.70.590:FF:000003">
    <property type="entry name" value="Poly(A) polymerase"/>
    <property type="match status" value="1"/>
</dbReference>
<evidence type="ECO:0000256" key="12">
    <source>
        <dbReference type="ARBA" id="ARBA00022840"/>
    </source>
</evidence>
<keyword evidence="14" id="KW-0694">RNA-binding</keyword>
<gene>
    <name evidence="26" type="ORF">C6P40_004527</name>
</gene>
<dbReference type="EMBL" id="PUHW01000062">
    <property type="protein sequence ID" value="KAG0689772.1"/>
    <property type="molecule type" value="Genomic_DNA"/>
</dbReference>
<dbReference type="Gene3D" id="1.10.287.2720">
    <property type="match status" value="1"/>
</dbReference>
<feature type="region of interest" description="Disordered" evidence="22">
    <location>
        <begin position="1"/>
        <end position="22"/>
    </location>
</feature>
<dbReference type="GO" id="GO:0006869">
    <property type="term" value="P:lipid transport"/>
    <property type="evidence" value="ECO:0007669"/>
    <property type="project" value="UniProtKB-KW"/>
</dbReference>
<dbReference type="InterPro" id="IPR037239">
    <property type="entry name" value="OSBP_sf"/>
</dbReference>
<dbReference type="Proteomes" id="UP000697127">
    <property type="component" value="Unassembled WGS sequence"/>
</dbReference>
<evidence type="ECO:0000259" key="25">
    <source>
        <dbReference type="Pfam" id="PF20750"/>
    </source>
</evidence>
<dbReference type="Pfam" id="PF04928">
    <property type="entry name" value="PAP_central"/>
    <property type="match status" value="1"/>
</dbReference>
<evidence type="ECO:0000256" key="5">
    <source>
        <dbReference type="ARBA" id="ARBA00010912"/>
    </source>
</evidence>
<evidence type="ECO:0000256" key="1">
    <source>
        <dbReference type="ARBA" id="ARBA00001936"/>
    </source>
</evidence>
<keyword evidence="17" id="KW-0464">Manganese</keyword>
<dbReference type="SUPFAM" id="SSF55003">
    <property type="entry name" value="PAP/Archaeal CCA-adding enzyme, C-terminal domain"/>
    <property type="match status" value="1"/>
</dbReference>
<feature type="domain" description="Poly(A) polymerase nucleotidyltransferase" evidence="25">
    <location>
        <begin position="10"/>
        <end position="203"/>
    </location>
</feature>
<comment type="cofactor">
    <cofactor evidence="1">
        <name>Mn(2+)</name>
        <dbReference type="ChEBI" id="CHEBI:29035"/>
    </cofactor>
</comment>
<evidence type="ECO:0000256" key="17">
    <source>
        <dbReference type="ARBA" id="ARBA00023211"/>
    </source>
</evidence>
<dbReference type="GO" id="GO:0008289">
    <property type="term" value="F:lipid binding"/>
    <property type="evidence" value="ECO:0007669"/>
    <property type="project" value="UniProtKB-KW"/>
</dbReference>
<keyword evidence="9" id="KW-0808">Transferase</keyword>
<evidence type="ECO:0000256" key="7">
    <source>
        <dbReference type="ARBA" id="ARBA00022448"/>
    </source>
</evidence>
<dbReference type="SUPFAM" id="SSF81631">
    <property type="entry name" value="PAP/OAS1 substrate-binding domain"/>
    <property type="match status" value="1"/>
</dbReference>
<comment type="similarity">
    <text evidence="5">Belongs to the poly(A) polymerase family.</text>
</comment>
<dbReference type="FunFam" id="1.10.1410.10:FF:000001">
    <property type="entry name" value="Putative poly(A) polymerase gamma"/>
    <property type="match status" value="1"/>
</dbReference>
<dbReference type="FunFam" id="1.10.287.2720:FF:000001">
    <property type="entry name" value="Oxysterol-binding OBPalpha"/>
    <property type="match status" value="1"/>
</dbReference>
<dbReference type="GO" id="GO:1990817">
    <property type="term" value="F:poly(A) RNA polymerase activity"/>
    <property type="evidence" value="ECO:0007669"/>
    <property type="project" value="UniProtKB-EC"/>
</dbReference>
<evidence type="ECO:0000256" key="13">
    <source>
        <dbReference type="ARBA" id="ARBA00022842"/>
    </source>
</evidence>
<evidence type="ECO:0000256" key="18">
    <source>
        <dbReference type="ARBA" id="ARBA00023242"/>
    </source>
</evidence>
<evidence type="ECO:0000256" key="2">
    <source>
        <dbReference type="ARBA" id="ARBA00001946"/>
    </source>
</evidence>
<evidence type="ECO:0000256" key="8">
    <source>
        <dbReference type="ARBA" id="ARBA00022664"/>
    </source>
</evidence>
<feature type="domain" description="Poly(A) polymerase central" evidence="24">
    <location>
        <begin position="208"/>
        <end position="352"/>
    </location>
</feature>
<dbReference type="PANTHER" id="PTHR10682:SF10">
    <property type="entry name" value="POLYNUCLEOTIDE ADENYLYLTRANSFERASE"/>
    <property type="match status" value="1"/>
</dbReference>
<dbReference type="Gene3D" id="3.30.70.3490">
    <property type="match status" value="1"/>
</dbReference>
<organism evidence="26 27">
    <name type="scientific">Pichia californica</name>
    <dbReference type="NCBI Taxonomy" id="460514"/>
    <lineage>
        <taxon>Eukaryota</taxon>
        <taxon>Fungi</taxon>
        <taxon>Dikarya</taxon>
        <taxon>Ascomycota</taxon>
        <taxon>Saccharomycotina</taxon>
        <taxon>Pichiomycetes</taxon>
        <taxon>Pichiales</taxon>
        <taxon>Pichiaceae</taxon>
        <taxon>Pichia</taxon>
    </lineage>
</organism>
<comment type="catalytic activity">
    <reaction evidence="19">
        <text>RNA(n) + ATP = RNA(n)-3'-adenine ribonucleotide + diphosphate</text>
        <dbReference type="Rhea" id="RHEA:11332"/>
        <dbReference type="Rhea" id="RHEA-COMP:14527"/>
        <dbReference type="Rhea" id="RHEA-COMP:17347"/>
        <dbReference type="ChEBI" id="CHEBI:30616"/>
        <dbReference type="ChEBI" id="CHEBI:33019"/>
        <dbReference type="ChEBI" id="CHEBI:140395"/>
        <dbReference type="ChEBI" id="CHEBI:173115"/>
        <dbReference type="EC" id="2.7.7.19"/>
    </reaction>
</comment>
<comment type="caution">
    <text evidence="26">The sequence shown here is derived from an EMBL/GenBank/DDBJ whole genome shotgun (WGS) entry which is preliminary data.</text>
</comment>
<evidence type="ECO:0000256" key="6">
    <source>
        <dbReference type="ARBA" id="ARBA00012388"/>
    </source>
</evidence>
<comment type="subcellular location">
    <subcellularLocation>
        <location evidence="3">Nucleus</location>
    </subcellularLocation>
</comment>
<evidence type="ECO:0000256" key="15">
    <source>
        <dbReference type="ARBA" id="ARBA00023055"/>
    </source>
</evidence>
<dbReference type="FunFam" id="3.30.460.10:FF:000002">
    <property type="entry name" value="Poly(A) polymerase alpha, putative"/>
    <property type="match status" value="1"/>
</dbReference>
<keyword evidence="12" id="KW-0067">ATP-binding</keyword>
<evidence type="ECO:0000256" key="21">
    <source>
        <dbReference type="RuleBase" id="RU003844"/>
    </source>
</evidence>
<evidence type="ECO:0000256" key="11">
    <source>
        <dbReference type="ARBA" id="ARBA00022741"/>
    </source>
</evidence>
<evidence type="ECO:0000313" key="26">
    <source>
        <dbReference type="EMBL" id="KAG0689772.1"/>
    </source>
</evidence>
<comment type="function">
    <text evidence="20">Polymerase that creates the 3'-poly(A) tail of mRNA's. May acquire specificity through interaction with a cleavage and polyadenylation factor.</text>
</comment>
<dbReference type="Gene3D" id="3.30.70.590">
    <property type="entry name" value="Poly(A) polymerase predicted RNA binding domain"/>
    <property type="match status" value="1"/>
</dbReference>
<feature type="compositionally biased region" description="Polar residues" evidence="22">
    <location>
        <begin position="563"/>
        <end position="583"/>
    </location>
</feature>
<keyword evidence="18" id="KW-0539">Nucleus</keyword>
<accession>A0A9P6WMG7</accession>
<dbReference type="PROSITE" id="PS01013">
    <property type="entry name" value="OSBP"/>
    <property type="match status" value="1"/>
</dbReference>
<protein>
    <recommendedName>
        <fullName evidence="6">polynucleotide adenylyltransferase</fullName>
        <ecNumber evidence="6">2.7.7.19</ecNumber>
    </recommendedName>
</protein>
<dbReference type="GO" id="GO:0005634">
    <property type="term" value="C:nucleus"/>
    <property type="evidence" value="ECO:0007669"/>
    <property type="project" value="UniProtKB-SubCell"/>
</dbReference>
<evidence type="ECO:0000256" key="16">
    <source>
        <dbReference type="ARBA" id="ARBA00023121"/>
    </source>
</evidence>
<dbReference type="GO" id="GO:0005524">
    <property type="term" value="F:ATP binding"/>
    <property type="evidence" value="ECO:0007669"/>
    <property type="project" value="UniProtKB-KW"/>
</dbReference>
<feature type="domain" description="Poly(A) polymerase RNA-binding" evidence="23">
    <location>
        <begin position="355"/>
        <end position="539"/>
    </location>
</feature>
<evidence type="ECO:0000256" key="3">
    <source>
        <dbReference type="ARBA" id="ARBA00004123"/>
    </source>
</evidence>
<keyword evidence="10" id="KW-0479">Metal-binding</keyword>
<feature type="region of interest" description="Disordered" evidence="22">
    <location>
        <begin position="560"/>
        <end position="583"/>
    </location>
</feature>
<keyword evidence="16" id="KW-0446">Lipid-binding</keyword>
<dbReference type="Gene3D" id="2.40.160.120">
    <property type="match status" value="1"/>
</dbReference>
<dbReference type="SUPFAM" id="SSF144000">
    <property type="entry name" value="Oxysterol-binding protein-like"/>
    <property type="match status" value="1"/>
</dbReference>
<dbReference type="Gene3D" id="3.30.460.10">
    <property type="entry name" value="Beta Polymerase, domain 2"/>
    <property type="match status" value="1"/>
</dbReference>
<name>A0A9P6WMG7_9ASCO</name>
<dbReference type="Gene3D" id="1.10.1410.10">
    <property type="match status" value="1"/>
</dbReference>
<dbReference type="GO" id="GO:0031123">
    <property type="term" value="P:RNA 3'-end processing"/>
    <property type="evidence" value="ECO:0007669"/>
    <property type="project" value="InterPro"/>
</dbReference>
<keyword evidence="8" id="KW-0507">mRNA processing</keyword>
<keyword evidence="11" id="KW-0547">Nucleotide-binding</keyword>
<dbReference type="InterPro" id="IPR007012">
    <property type="entry name" value="PolA_pol_cen_dom"/>
</dbReference>
<evidence type="ECO:0000256" key="9">
    <source>
        <dbReference type="ARBA" id="ARBA00022679"/>
    </source>
</evidence>
<dbReference type="GO" id="GO:0003723">
    <property type="term" value="F:RNA binding"/>
    <property type="evidence" value="ECO:0007669"/>
    <property type="project" value="UniProtKB-KW"/>
</dbReference>
<evidence type="ECO:0000256" key="19">
    <source>
        <dbReference type="ARBA" id="ARBA00048830"/>
    </source>
</evidence>
<dbReference type="FunFam" id="2.40.160.120:FF:000007">
    <property type="entry name" value="Oxysterol binding protein"/>
    <property type="match status" value="1"/>
</dbReference>
<keyword evidence="27" id="KW-1185">Reference proteome</keyword>
<evidence type="ECO:0000256" key="10">
    <source>
        <dbReference type="ARBA" id="ARBA00022723"/>
    </source>
</evidence>
<dbReference type="AlphaFoldDB" id="A0A9P6WMG7"/>
<dbReference type="GO" id="GO:0006397">
    <property type="term" value="P:mRNA processing"/>
    <property type="evidence" value="ECO:0007669"/>
    <property type="project" value="UniProtKB-KW"/>
</dbReference>
<comment type="cofactor">
    <cofactor evidence="2">
        <name>Mg(2+)</name>
        <dbReference type="ChEBI" id="CHEBI:18420"/>
    </cofactor>
</comment>
<evidence type="ECO:0000313" key="27">
    <source>
        <dbReference type="Proteomes" id="UP000697127"/>
    </source>
</evidence>
<reference evidence="26" key="1">
    <citation type="submission" date="2020-11" db="EMBL/GenBank/DDBJ databases">
        <title>Kefir isolates.</title>
        <authorList>
            <person name="Marcisauskas S."/>
            <person name="Kim Y."/>
            <person name="Blasche S."/>
        </authorList>
    </citation>
    <scope>NUCLEOTIDE SEQUENCE</scope>
    <source>
        <strain evidence="26">Olga-1</strain>
    </source>
</reference>
<sequence>MSSLTTRQYGVTPPISIEGPTKNEISLNDSMIEELRNQKSFESEIETEKRRKVLSILQQLTQTFVYTVSRAKNMSEGMAKDAGGKIFTFGSYRLGVYGPGSDIDTLVVVPKHVTREDFFTVFYDLLKQRPELQKIQPVPDAFVPIIKTIFDGVDIDLICGRLDIPQVPLDLTLEDNNLLRNIDDKDLRALNGTRVTDQILQLVPQKTVFRHALRTIKLWAQRRAIYANMFGFPGGVAWAMLVARICQLYPNAVGAVIVSKFFHIYLQWKWPQPVLLKPIEDGPLPVRIWNPKLYGQDKGHRMPVITPAYPSMCATHNITASTQKIIMQEMKRASEIMSEIQSGKNTWKDLFIKHDYFYRYKYYLTIIASSKDKYDDHIKWCGMVESKLRLLVLKIENITGIVIAHPYVKPFSISYICDTEEQANIITQLYGTLEGEKYAKDHLNEVKIDEDTDTVKLEEEVKIQGKFLVHLMKLYIGLELDLKGKEKKMNIQVPCTEFDQICKNWISYKKEIFSLSIKYVKLWDLPNDVYDEDEKRPIKAKKRKTDKSDIINKKIKMVESGSRGDSSVSTNTNHSTKSNFATSGSDSLNVEDIDEVDDQGQSILMGIISQLRPGCDLSRITLPTFILERKSMLERITNQLQQPDILIQAVNTNDRLERFLLVVKWYMSCWHIAPKAVKKPLNPILGEYFTCYWDLPDGTQAFYVAEQTSHHPPKSSYFYIIPEHGIRIDGLVEPKSRFLGNSTAAMMEGLTKLTFFNIIDKNTGQPESYTLSQPNMYARGILFGGLKFELGDHLLIKTSDSSYFADIEFKTKGFISGSYNVIQGFIENEHSKLYEITGKWNEVMEIKNLKTKKTSIFFDCFKAKPLKPKTRDITEQGEYESRRLWIKVTDALADRNHTIATEEKFKVEEDQREAAKKRLEDGVEFQPKLFRKLTIEETAQFGNEHLEFIIYKDHSLINDEVRHDTTKMKEHIFEIAPFLPGQKFNEKFEIPAYEKVKEHA</sequence>
<keyword evidence="13" id="KW-0460">Magnesium</keyword>
<dbReference type="SUPFAM" id="SSF81301">
    <property type="entry name" value="Nucleotidyltransferase"/>
    <property type="match status" value="1"/>
</dbReference>
<keyword evidence="7" id="KW-0813">Transport</keyword>
<dbReference type="InterPro" id="IPR048840">
    <property type="entry name" value="PolA_pol_NTPase"/>
</dbReference>
<dbReference type="Pfam" id="PF04926">
    <property type="entry name" value="PAP_RNA-bind"/>
    <property type="match status" value="1"/>
</dbReference>
<dbReference type="InterPro" id="IPR043519">
    <property type="entry name" value="NT_sf"/>
</dbReference>
<dbReference type="InterPro" id="IPR011068">
    <property type="entry name" value="NuclTrfase_I-like_C"/>
</dbReference>
<dbReference type="GO" id="GO:0046872">
    <property type="term" value="F:metal ion binding"/>
    <property type="evidence" value="ECO:0007669"/>
    <property type="project" value="UniProtKB-KW"/>
</dbReference>
<dbReference type="InterPro" id="IPR007010">
    <property type="entry name" value="PolA_pol_RNA-bd_dom"/>
</dbReference>
<evidence type="ECO:0000256" key="14">
    <source>
        <dbReference type="ARBA" id="ARBA00022884"/>
    </source>
</evidence>
<dbReference type="Pfam" id="PF01237">
    <property type="entry name" value="Oxysterol_BP"/>
    <property type="match status" value="1"/>
</dbReference>
<dbReference type="PANTHER" id="PTHR10682">
    <property type="entry name" value="POLY A POLYMERASE"/>
    <property type="match status" value="1"/>
</dbReference>
<dbReference type="CDD" id="cd05402">
    <property type="entry name" value="NT_PAP_TUTase"/>
    <property type="match status" value="1"/>
</dbReference>
<evidence type="ECO:0000256" key="20">
    <source>
        <dbReference type="ARBA" id="ARBA00060036"/>
    </source>
</evidence>
<dbReference type="Pfam" id="PF20750">
    <property type="entry name" value="PAP_NTPase"/>
    <property type="match status" value="1"/>
</dbReference>
<evidence type="ECO:0000256" key="4">
    <source>
        <dbReference type="ARBA" id="ARBA00008842"/>
    </source>
</evidence>
<dbReference type="OrthoDB" id="412748at2759"/>
<dbReference type="InterPro" id="IPR018494">
    <property type="entry name" value="Oxysterol-bd_CS"/>
</dbReference>
<evidence type="ECO:0000259" key="23">
    <source>
        <dbReference type="Pfam" id="PF04926"/>
    </source>
</evidence>
<evidence type="ECO:0000256" key="22">
    <source>
        <dbReference type="SAM" id="MobiDB-lite"/>
    </source>
</evidence>